<dbReference type="Proteomes" id="UP000243081">
    <property type="component" value="Unassembled WGS sequence"/>
</dbReference>
<dbReference type="Gene3D" id="3.90.1300.10">
    <property type="entry name" value="Amidase signature (AS) domain"/>
    <property type="match status" value="1"/>
</dbReference>
<dbReference type="PANTHER" id="PTHR42678:SF34">
    <property type="entry name" value="OS04G0183300 PROTEIN"/>
    <property type="match status" value="1"/>
</dbReference>
<feature type="domain" description="Amidase" evidence="1">
    <location>
        <begin position="195"/>
        <end position="475"/>
    </location>
</feature>
<dbReference type="OMA" id="FNGRAWG"/>
<evidence type="ECO:0000313" key="3">
    <source>
        <dbReference type="Proteomes" id="UP000243081"/>
    </source>
</evidence>
<dbReference type="SUPFAM" id="SSF75304">
    <property type="entry name" value="Amidase signature (AS) enzymes"/>
    <property type="match status" value="2"/>
</dbReference>
<dbReference type="AlphaFoldDB" id="A0A179IKK9"/>
<keyword evidence="3" id="KW-1185">Reference proteome</keyword>
<sequence length="550" mass="58812">MSLNVLDATVVELRAGLVEGRLTSEHIVSEYLSQIERHNANGLGVRALISTAPREYVLAQARTLDAERKEQGPRGPFHGIPILVKDTFLTKSSMGMATTFGSAALIDAMATENAAVVDLVSEMFDGLRFLTTDLGCWDACAGKDEPFVADDGLQEFNNYKATPPNTGGWSSAGGQGRSPYVVGGVLANATFLGHSTPCGSSSGSAIGVAAGFAPIALGAETDGSLVQPCSRAGLYALKPTPGTVSVANVLGGTTFDVVGPMARTAKDVADMVGLLMGEDFTGTLKGSWQGVKVGIVQHEPWAPAPFVVEPVDEFTAQVVCLSTPVNARPRLTCAQKDEMRQAAEKIRKMGGTVVEDVTLSPFWEYADFMSSRGIDADSFWGDYYHSRYGLRDNFDALMTKFETAKVRTLAEMIQYHRTHADVCLPPEHHSQAGLESIQEEKVDPKFEENVTAMRNEARARIDDALDKFGVDVILSQSDGRMASLAAAAGYAVAALPLGYAKFNGRAWGVNAVAGARGEAKILELMSVWEATFPDARQAPPRLREPSKPAL</sequence>
<dbReference type="InterPro" id="IPR036928">
    <property type="entry name" value="AS_sf"/>
</dbReference>
<evidence type="ECO:0000313" key="2">
    <source>
        <dbReference type="EMBL" id="OAR03168.1"/>
    </source>
</evidence>
<proteinExistence type="predicted"/>
<dbReference type="OrthoDB" id="566138at2759"/>
<comment type="caution">
    <text evidence="2">The sequence shown here is derived from an EMBL/GenBank/DDBJ whole genome shotgun (WGS) entry which is preliminary data.</text>
</comment>
<gene>
    <name evidence="2" type="ORF">LLEC1_07059</name>
</gene>
<dbReference type="EMBL" id="LUKN01000291">
    <property type="protein sequence ID" value="OAR03168.1"/>
    <property type="molecule type" value="Genomic_DNA"/>
</dbReference>
<protein>
    <recommendedName>
        <fullName evidence="1">Amidase domain-containing protein</fullName>
    </recommendedName>
</protein>
<name>A0A179IKK9_CORDF</name>
<accession>A0A179IKK9</accession>
<evidence type="ECO:0000259" key="1">
    <source>
        <dbReference type="Pfam" id="PF01425"/>
    </source>
</evidence>
<reference evidence="2 3" key="1">
    <citation type="submission" date="2016-03" db="EMBL/GenBank/DDBJ databases">
        <title>Fine-scale spatial genetic structure of a fungal parasite of coffee scale insects.</title>
        <authorList>
            <person name="Jackson D."/>
            <person name="Zemenick K.A."/>
            <person name="Malloure B."/>
            <person name="Quandt C.A."/>
            <person name="James T.Y."/>
        </authorList>
    </citation>
    <scope>NUCLEOTIDE SEQUENCE [LARGE SCALE GENOMIC DNA]</scope>
    <source>
        <strain evidence="2 3">UM487</strain>
    </source>
</reference>
<dbReference type="PANTHER" id="PTHR42678">
    <property type="entry name" value="AMIDASE"/>
    <property type="match status" value="1"/>
</dbReference>
<dbReference type="InterPro" id="IPR023631">
    <property type="entry name" value="Amidase_dom"/>
</dbReference>
<feature type="domain" description="Amidase" evidence="1">
    <location>
        <begin position="27"/>
        <end position="120"/>
    </location>
</feature>
<dbReference type="Pfam" id="PF01425">
    <property type="entry name" value="Amidase"/>
    <property type="match status" value="2"/>
</dbReference>
<organism evidence="2 3">
    <name type="scientific">Cordyceps confragosa</name>
    <name type="common">Lecanicillium lecanii</name>
    <dbReference type="NCBI Taxonomy" id="2714763"/>
    <lineage>
        <taxon>Eukaryota</taxon>
        <taxon>Fungi</taxon>
        <taxon>Dikarya</taxon>
        <taxon>Ascomycota</taxon>
        <taxon>Pezizomycotina</taxon>
        <taxon>Sordariomycetes</taxon>
        <taxon>Hypocreomycetidae</taxon>
        <taxon>Hypocreales</taxon>
        <taxon>Cordycipitaceae</taxon>
        <taxon>Akanthomyces</taxon>
    </lineage>
</organism>